<keyword evidence="2" id="KW-1185">Reference proteome</keyword>
<dbReference type="AlphaFoldDB" id="A0AAD0SRJ2"/>
<gene>
    <name evidence="1" type="ORF">ASUIS_1279</name>
</gene>
<reference evidence="1 2" key="1">
    <citation type="submission" date="2018-08" db="EMBL/GenBank/DDBJ databases">
        <title>Complete genome of the Arcobacter suis type strain LMG 26152.</title>
        <authorList>
            <person name="Miller W.G."/>
            <person name="Yee E."/>
            <person name="Bono J.L."/>
        </authorList>
    </citation>
    <scope>NUCLEOTIDE SEQUENCE [LARGE SCALE GENOMIC DNA]</scope>
    <source>
        <strain evidence="1 2">CECT 7833</strain>
    </source>
</reference>
<evidence type="ECO:0000313" key="1">
    <source>
        <dbReference type="EMBL" id="AXX89764.1"/>
    </source>
</evidence>
<proteinExistence type="predicted"/>
<protein>
    <submittedName>
        <fullName evidence="1">Uncharacterized protein</fullName>
    </submittedName>
</protein>
<dbReference type="RefSeq" id="WP_118886296.1">
    <property type="nucleotide sequence ID" value="NZ_CP032100.1"/>
</dbReference>
<dbReference type="EMBL" id="CP032100">
    <property type="protein sequence ID" value="AXX89764.1"/>
    <property type="molecule type" value="Genomic_DNA"/>
</dbReference>
<organism evidence="1 2">
    <name type="scientific">Arcobacter suis CECT 7833</name>
    <dbReference type="NCBI Taxonomy" id="663365"/>
    <lineage>
        <taxon>Bacteria</taxon>
        <taxon>Pseudomonadati</taxon>
        <taxon>Campylobacterota</taxon>
        <taxon>Epsilonproteobacteria</taxon>
        <taxon>Campylobacterales</taxon>
        <taxon>Arcobacteraceae</taxon>
        <taxon>Arcobacter</taxon>
    </lineage>
</organism>
<dbReference type="KEGG" id="asui:ASUIS_1279"/>
<sequence length="122" mass="14450">MKTNLEIKNLESQVIECYSYFMNNYQNTNFDALESMVLQLQKSMNLLTMTNIVNVIDRVIEDGRLKDGRHFRQYNVNSIQTTRDNKIYLVCYEILGIDAIENKFILDDNLSYIDFVDVKKIY</sequence>
<accession>A0AAD0SRJ2</accession>
<name>A0AAD0SRJ2_9BACT</name>
<dbReference type="Proteomes" id="UP000263040">
    <property type="component" value="Chromosome"/>
</dbReference>
<evidence type="ECO:0000313" key="2">
    <source>
        <dbReference type="Proteomes" id="UP000263040"/>
    </source>
</evidence>